<dbReference type="InterPro" id="IPR020846">
    <property type="entry name" value="MFS_dom"/>
</dbReference>
<keyword evidence="9" id="KW-1185">Reference proteome</keyword>
<dbReference type="GeneID" id="19192065"/>
<dbReference type="GO" id="GO:0016020">
    <property type="term" value="C:membrane"/>
    <property type="evidence" value="ECO:0007669"/>
    <property type="project" value="UniProtKB-SubCell"/>
</dbReference>
<dbReference type="Proteomes" id="UP000019471">
    <property type="component" value="Unassembled WGS sequence"/>
</dbReference>
<organism evidence="8 9">
    <name type="scientific">Cladophialophora psammophila CBS 110553</name>
    <dbReference type="NCBI Taxonomy" id="1182543"/>
    <lineage>
        <taxon>Eukaryota</taxon>
        <taxon>Fungi</taxon>
        <taxon>Dikarya</taxon>
        <taxon>Ascomycota</taxon>
        <taxon>Pezizomycotina</taxon>
        <taxon>Eurotiomycetes</taxon>
        <taxon>Chaetothyriomycetidae</taxon>
        <taxon>Chaetothyriales</taxon>
        <taxon>Herpotrichiellaceae</taxon>
        <taxon>Cladophialophora</taxon>
    </lineage>
</organism>
<dbReference type="PANTHER" id="PTHR48022">
    <property type="entry name" value="PLASTIDIC GLUCOSE TRANSPORTER 4"/>
    <property type="match status" value="1"/>
</dbReference>
<feature type="transmembrane region" description="Helical" evidence="6">
    <location>
        <begin position="328"/>
        <end position="347"/>
    </location>
</feature>
<dbReference type="AlphaFoldDB" id="W9WN46"/>
<dbReference type="PANTHER" id="PTHR48022:SF2">
    <property type="entry name" value="PLASTIDIC GLUCOSE TRANSPORTER 4"/>
    <property type="match status" value="1"/>
</dbReference>
<evidence type="ECO:0000313" key="8">
    <source>
        <dbReference type="EMBL" id="EXJ69323.1"/>
    </source>
</evidence>
<evidence type="ECO:0000259" key="7">
    <source>
        <dbReference type="PROSITE" id="PS50850"/>
    </source>
</evidence>
<dbReference type="RefSeq" id="XP_007746138.1">
    <property type="nucleotide sequence ID" value="XM_007747948.1"/>
</dbReference>
<evidence type="ECO:0000256" key="1">
    <source>
        <dbReference type="ARBA" id="ARBA00004141"/>
    </source>
</evidence>
<name>W9WN46_9EURO</name>
<feature type="transmembrane region" description="Helical" evidence="6">
    <location>
        <begin position="146"/>
        <end position="163"/>
    </location>
</feature>
<comment type="subcellular location">
    <subcellularLocation>
        <location evidence="1">Membrane</location>
        <topology evidence="1">Multi-pass membrane protein</topology>
    </subcellularLocation>
</comment>
<dbReference type="InterPro" id="IPR050360">
    <property type="entry name" value="MFS_Sugar_Transporters"/>
</dbReference>
<dbReference type="Gene3D" id="1.20.1250.20">
    <property type="entry name" value="MFS general substrate transporter like domains"/>
    <property type="match status" value="1"/>
</dbReference>
<feature type="transmembrane region" description="Helical" evidence="6">
    <location>
        <begin position="201"/>
        <end position="225"/>
    </location>
</feature>
<feature type="transmembrane region" description="Helical" evidence="6">
    <location>
        <begin position="359"/>
        <end position="378"/>
    </location>
</feature>
<reference evidence="8 9" key="1">
    <citation type="submission" date="2013-03" db="EMBL/GenBank/DDBJ databases">
        <title>The Genome Sequence of Cladophialophora psammophila CBS 110553.</title>
        <authorList>
            <consortium name="The Broad Institute Genomics Platform"/>
            <person name="Cuomo C."/>
            <person name="de Hoog S."/>
            <person name="Gorbushina A."/>
            <person name="Walker B."/>
            <person name="Young S.K."/>
            <person name="Zeng Q."/>
            <person name="Gargeya S."/>
            <person name="Fitzgerald M."/>
            <person name="Haas B."/>
            <person name="Abouelleil A."/>
            <person name="Allen A.W."/>
            <person name="Alvarado L."/>
            <person name="Arachchi H.M."/>
            <person name="Berlin A.M."/>
            <person name="Chapman S.B."/>
            <person name="Gainer-Dewar J."/>
            <person name="Goldberg J."/>
            <person name="Griggs A."/>
            <person name="Gujja S."/>
            <person name="Hansen M."/>
            <person name="Howarth C."/>
            <person name="Imamovic A."/>
            <person name="Ireland A."/>
            <person name="Larimer J."/>
            <person name="McCowan C."/>
            <person name="Murphy C."/>
            <person name="Pearson M."/>
            <person name="Poon T.W."/>
            <person name="Priest M."/>
            <person name="Roberts A."/>
            <person name="Saif S."/>
            <person name="Shea T."/>
            <person name="Sisk P."/>
            <person name="Sykes S."/>
            <person name="Wortman J."/>
            <person name="Nusbaum C."/>
            <person name="Birren B."/>
        </authorList>
    </citation>
    <scope>NUCLEOTIDE SEQUENCE [LARGE SCALE GENOMIC DNA]</scope>
    <source>
        <strain evidence="8 9">CBS 110553</strain>
    </source>
</reference>
<comment type="similarity">
    <text evidence="2">Belongs to the major facilitator superfamily. Sugar transporter (TC 2.A.1.1) family.</text>
</comment>
<dbReference type="PROSITE" id="PS00217">
    <property type="entry name" value="SUGAR_TRANSPORT_2"/>
    <property type="match status" value="1"/>
</dbReference>
<comment type="caution">
    <text evidence="8">The sequence shown here is derived from an EMBL/GenBank/DDBJ whole genome shotgun (WGS) entry which is preliminary data.</text>
</comment>
<feature type="transmembrane region" description="Helical" evidence="6">
    <location>
        <begin position="422"/>
        <end position="442"/>
    </location>
</feature>
<feature type="transmembrane region" description="Helical" evidence="6">
    <location>
        <begin position="491"/>
        <end position="509"/>
    </location>
</feature>
<dbReference type="EMBL" id="AMGX01000011">
    <property type="protein sequence ID" value="EXJ69323.1"/>
    <property type="molecule type" value="Genomic_DNA"/>
</dbReference>
<feature type="domain" description="Major facilitator superfamily (MFS) profile" evidence="7">
    <location>
        <begin position="58"/>
        <end position="514"/>
    </location>
</feature>
<gene>
    <name evidence="8" type="ORF">A1O5_07359</name>
</gene>
<dbReference type="PROSITE" id="PS50850">
    <property type="entry name" value="MFS"/>
    <property type="match status" value="1"/>
</dbReference>
<dbReference type="SUPFAM" id="SSF103473">
    <property type="entry name" value="MFS general substrate transporter"/>
    <property type="match status" value="1"/>
</dbReference>
<dbReference type="InterPro" id="IPR005828">
    <property type="entry name" value="MFS_sugar_transport-like"/>
</dbReference>
<dbReference type="eggNOG" id="KOG0254">
    <property type="taxonomic scope" value="Eukaryota"/>
</dbReference>
<feature type="transmembrane region" description="Helical" evidence="6">
    <location>
        <begin position="122"/>
        <end position="139"/>
    </location>
</feature>
<feature type="transmembrane region" description="Helical" evidence="6">
    <location>
        <begin position="390"/>
        <end position="410"/>
    </location>
</feature>
<feature type="transmembrane region" description="Helical" evidence="6">
    <location>
        <begin position="237"/>
        <end position="257"/>
    </location>
</feature>
<dbReference type="InterPro" id="IPR005829">
    <property type="entry name" value="Sugar_transporter_CS"/>
</dbReference>
<dbReference type="HOGENOM" id="CLU_001265_30_1_1"/>
<dbReference type="OrthoDB" id="6133115at2759"/>
<evidence type="ECO:0000256" key="5">
    <source>
        <dbReference type="ARBA" id="ARBA00023136"/>
    </source>
</evidence>
<evidence type="ECO:0000256" key="2">
    <source>
        <dbReference type="ARBA" id="ARBA00010992"/>
    </source>
</evidence>
<feature type="transmembrane region" description="Helical" evidence="6">
    <location>
        <begin position="462"/>
        <end position="479"/>
    </location>
</feature>
<evidence type="ECO:0000256" key="3">
    <source>
        <dbReference type="ARBA" id="ARBA00022692"/>
    </source>
</evidence>
<dbReference type="InterPro" id="IPR036259">
    <property type="entry name" value="MFS_trans_sf"/>
</dbReference>
<accession>W9WN46</accession>
<feature type="transmembrane region" description="Helical" evidence="6">
    <location>
        <begin position="169"/>
        <end position="189"/>
    </location>
</feature>
<evidence type="ECO:0000256" key="6">
    <source>
        <dbReference type="SAM" id="Phobius"/>
    </source>
</evidence>
<keyword evidence="5 6" id="KW-0472">Membrane</keyword>
<keyword evidence="3 6" id="KW-0812">Transmembrane</keyword>
<dbReference type="Pfam" id="PF00083">
    <property type="entry name" value="Sugar_tr"/>
    <property type="match status" value="1"/>
</dbReference>
<protein>
    <recommendedName>
        <fullName evidence="7">Major facilitator superfamily (MFS) profile domain-containing protein</fullName>
    </recommendedName>
</protein>
<proteinExistence type="inferred from homology"/>
<keyword evidence="4 6" id="KW-1133">Transmembrane helix</keyword>
<feature type="transmembrane region" description="Helical" evidence="6">
    <location>
        <begin position="55"/>
        <end position="75"/>
    </location>
</feature>
<sequence>MAQDKEADMKHDSFDHFEHVPNDQQQESDGGTTHVDTLPTMAVQALREQKTTRTMVFFAAWIAFAGWICNFDQGYQGAVLIMQSYGRAFGHCTQMPDPGTGVMVEVCTLSATQQSLTGVQTLFYAAGAALAGVTGTWLGRRDNIRLACALCIISAAGMLGTGGSFLQYMVVKCIGGLGIGQLQAVAIVYGCECVAPRKRGLLLAIFNTGLSVGNASAAAVCAGSSNFAPTNDWQWKTPIVCQIPLNLMLALGTFLFCESPRWLLIKGREDQARISFAAFLHATPSSEIVSAQIQDVKFHLELERSMVATASWTEIYGRKNIRRTLTSTLVLVSMGITGIQFVGYYTALFLSGVGVHNPYLINVTIALCIFAGTIPGPLTPEYCGRRLSLLIGYMCMGSFMLIFSSVSTGLGADNSVAKNVVVVFLCLWAFTFGAFIGPNVWLSSTEMHSVSLRTYGQASTTAVFNLFSFGATFWTPYMLNPDYGNMGVNVGYFYFGVTFVITLLIFWFVPETARLTLEQVDDYFATGRAAWKTSLTGNKRLATGVPLEVVVHE</sequence>
<evidence type="ECO:0000256" key="4">
    <source>
        <dbReference type="ARBA" id="ARBA00022989"/>
    </source>
</evidence>
<evidence type="ECO:0000313" key="9">
    <source>
        <dbReference type="Proteomes" id="UP000019471"/>
    </source>
</evidence>
<dbReference type="GO" id="GO:0005351">
    <property type="term" value="F:carbohydrate:proton symporter activity"/>
    <property type="evidence" value="ECO:0007669"/>
    <property type="project" value="TreeGrafter"/>
</dbReference>